<evidence type="ECO:0000256" key="3">
    <source>
        <dbReference type="SAM" id="SignalP"/>
    </source>
</evidence>
<keyword evidence="2" id="KW-0812">Transmembrane</keyword>
<keyword evidence="5" id="KW-1185">Reference proteome</keyword>
<keyword evidence="3" id="KW-0732">Signal</keyword>
<keyword evidence="2" id="KW-0472">Membrane</keyword>
<feature type="signal peptide" evidence="3">
    <location>
        <begin position="1"/>
        <end position="22"/>
    </location>
</feature>
<dbReference type="Proteomes" id="UP000582659">
    <property type="component" value="Unassembled WGS sequence"/>
</dbReference>
<feature type="compositionally biased region" description="Low complexity" evidence="1">
    <location>
        <begin position="86"/>
        <end position="103"/>
    </location>
</feature>
<evidence type="ECO:0000256" key="2">
    <source>
        <dbReference type="SAM" id="Phobius"/>
    </source>
</evidence>
<feature type="chain" id="PRO_5035385104" evidence="3">
    <location>
        <begin position="23"/>
        <end position="335"/>
    </location>
</feature>
<reference evidence="4" key="1">
    <citation type="submission" date="2020-09" db="EMBL/GenBank/DDBJ databases">
        <authorList>
            <person name="Kikuchi T."/>
        </authorList>
    </citation>
    <scope>NUCLEOTIDE SEQUENCE</scope>
    <source>
        <strain evidence="4">Ka4C1</strain>
    </source>
</reference>
<evidence type="ECO:0000313" key="5">
    <source>
        <dbReference type="Proteomes" id="UP000659654"/>
    </source>
</evidence>
<feature type="compositionally biased region" description="Low complexity" evidence="1">
    <location>
        <begin position="110"/>
        <end position="143"/>
    </location>
</feature>
<name>A0A7I8XI82_BURXY</name>
<feature type="region of interest" description="Disordered" evidence="1">
    <location>
        <begin position="298"/>
        <end position="335"/>
    </location>
</feature>
<feature type="compositionally biased region" description="Polar residues" evidence="1">
    <location>
        <begin position="28"/>
        <end position="46"/>
    </location>
</feature>
<dbReference type="Proteomes" id="UP000659654">
    <property type="component" value="Unassembled WGS sequence"/>
</dbReference>
<feature type="transmembrane region" description="Helical" evidence="2">
    <location>
        <begin position="162"/>
        <end position="188"/>
    </location>
</feature>
<evidence type="ECO:0000313" key="4">
    <source>
        <dbReference type="EMBL" id="CAD5209902.1"/>
    </source>
</evidence>
<organism evidence="4 5">
    <name type="scientific">Bursaphelenchus xylophilus</name>
    <name type="common">Pinewood nematode worm</name>
    <name type="synonym">Aphelenchoides xylophilus</name>
    <dbReference type="NCBI Taxonomy" id="6326"/>
    <lineage>
        <taxon>Eukaryota</taxon>
        <taxon>Metazoa</taxon>
        <taxon>Ecdysozoa</taxon>
        <taxon>Nematoda</taxon>
        <taxon>Chromadorea</taxon>
        <taxon>Rhabditida</taxon>
        <taxon>Tylenchina</taxon>
        <taxon>Tylenchomorpha</taxon>
        <taxon>Aphelenchoidea</taxon>
        <taxon>Aphelenchoididae</taxon>
        <taxon>Bursaphelenchus</taxon>
    </lineage>
</organism>
<keyword evidence="2" id="KW-1133">Transmembrane helix</keyword>
<proteinExistence type="predicted"/>
<evidence type="ECO:0000256" key="1">
    <source>
        <dbReference type="SAM" id="MobiDB-lite"/>
    </source>
</evidence>
<feature type="region of interest" description="Disordered" evidence="1">
    <location>
        <begin position="18"/>
        <end position="153"/>
    </location>
</feature>
<gene>
    <name evidence="4" type="ORF">BXYJ_LOCUS1667</name>
</gene>
<accession>A0A7I8XI82</accession>
<dbReference type="EMBL" id="CAJFCV020000001">
    <property type="protein sequence ID" value="CAG9085336.1"/>
    <property type="molecule type" value="Genomic_DNA"/>
</dbReference>
<protein>
    <submittedName>
        <fullName evidence="4">(pine wood nematode) hypothetical protein</fullName>
    </submittedName>
</protein>
<dbReference type="AlphaFoldDB" id="A0A7I8XI82"/>
<feature type="compositionally biased region" description="Polar residues" evidence="1">
    <location>
        <begin position="54"/>
        <end position="85"/>
    </location>
</feature>
<sequence>MELWHLLWLFLLAGGSAPTSRGLRRSTFHGTTPRTTQKGTGSSSHGTGPVWKTSFPTTGSPVNTFPSTATSHQSVTSKSSTGPVVSTTSATSRRSTSRTKSSTPDPTQFTVPDSTTPHSSTVTTTTTHVTLTSTTTTRSQPTTSRRHTTTTSPHMEEGENVVIIYIVIGVVIGIIALCVVVGLVVWCCKRGKEQGDKTMTSDTSTHQDTKPLLATPVNQFSKRRANYEDMPDLVGPNHLDVNKIRYRGPMKIPQVIIPVFDEPDDNDVSDPKPDEHFAIDESLNEVIEIGSEVEVVVDEHGNVVRPPRAPRPANPRPARVRPGGENPNNLRPIRE</sequence>
<comment type="caution">
    <text evidence="4">The sequence shown here is derived from an EMBL/GenBank/DDBJ whole genome shotgun (WGS) entry which is preliminary data.</text>
</comment>
<dbReference type="EMBL" id="CAJFDI010000001">
    <property type="protein sequence ID" value="CAD5209902.1"/>
    <property type="molecule type" value="Genomic_DNA"/>
</dbReference>